<name>A0A182TLD9_9DIPT</name>
<evidence type="ECO:0000313" key="1">
    <source>
        <dbReference type="EnsemblMetazoa" id="AMEC004437-PA"/>
    </source>
</evidence>
<reference evidence="1" key="2">
    <citation type="submission" date="2020-05" db="UniProtKB">
        <authorList>
            <consortium name="EnsemblMetazoa"/>
        </authorList>
    </citation>
    <scope>IDENTIFICATION</scope>
    <source>
        <strain evidence="1">CM1001059</strain>
    </source>
</reference>
<protein>
    <submittedName>
        <fullName evidence="1">Uncharacterized protein</fullName>
    </submittedName>
</protein>
<reference evidence="2" key="1">
    <citation type="submission" date="2014-01" db="EMBL/GenBank/DDBJ databases">
        <title>The Genome Sequence of Anopheles melas CM1001059_A (V2).</title>
        <authorList>
            <consortium name="The Broad Institute Genomics Platform"/>
            <person name="Neafsey D.E."/>
            <person name="Besansky N."/>
            <person name="Howell P."/>
            <person name="Walton C."/>
            <person name="Young S.K."/>
            <person name="Zeng Q."/>
            <person name="Gargeya S."/>
            <person name="Fitzgerald M."/>
            <person name="Haas B."/>
            <person name="Abouelleil A."/>
            <person name="Allen A.W."/>
            <person name="Alvarado L."/>
            <person name="Arachchi H.M."/>
            <person name="Berlin A.M."/>
            <person name="Chapman S.B."/>
            <person name="Gainer-Dewar J."/>
            <person name="Goldberg J."/>
            <person name="Griggs A."/>
            <person name="Gujja S."/>
            <person name="Hansen M."/>
            <person name="Howarth C."/>
            <person name="Imamovic A."/>
            <person name="Ireland A."/>
            <person name="Larimer J."/>
            <person name="McCowan C."/>
            <person name="Murphy C."/>
            <person name="Pearson M."/>
            <person name="Poon T.W."/>
            <person name="Priest M."/>
            <person name="Roberts A."/>
            <person name="Saif S."/>
            <person name="Shea T."/>
            <person name="Sisk P."/>
            <person name="Sykes S."/>
            <person name="Wortman J."/>
            <person name="Nusbaum C."/>
            <person name="Birren B."/>
        </authorList>
    </citation>
    <scope>NUCLEOTIDE SEQUENCE [LARGE SCALE GENOMIC DNA]</scope>
    <source>
        <strain evidence="2">CM1001059</strain>
    </source>
</reference>
<keyword evidence="2" id="KW-1185">Reference proteome</keyword>
<organism evidence="1 2">
    <name type="scientific">Anopheles melas</name>
    <dbReference type="NCBI Taxonomy" id="34690"/>
    <lineage>
        <taxon>Eukaryota</taxon>
        <taxon>Metazoa</taxon>
        <taxon>Ecdysozoa</taxon>
        <taxon>Arthropoda</taxon>
        <taxon>Hexapoda</taxon>
        <taxon>Insecta</taxon>
        <taxon>Pterygota</taxon>
        <taxon>Neoptera</taxon>
        <taxon>Endopterygota</taxon>
        <taxon>Diptera</taxon>
        <taxon>Nematocera</taxon>
        <taxon>Culicoidea</taxon>
        <taxon>Culicidae</taxon>
        <taxon>Anophelinae</taxon>
        <taxon>Anopheles</taxon>
    </lineage>
</organism>
<dbReference type="VEuPathDB" id="VectorBase:AMEC004437"/>
<dbReference type="AlphaFoldDB" id="A0A182TLD9"/>
<proteinExistence type="predicted"/>
<dbReference type="EnsemblMetazoa" id="AMEC004437-RA">
    <property type="protein sequence ID" value="AMEC004437-PA"/>
    <property type="gene ID" value="AMEC004437"/>
</dbReference>
<accession>A0A182TLD9</accession>
<evidence type="ECO:0000313" key="2">
    <source>
        <dbReference type="Proteomes" id="UP000075902"/>
    </source>
</evidence>
<dbReference type="Proteomes" id="UP000075902">
    <property type="component" value="Unassembled WGS sequence"/>
</dbReference>
<sequence length="166" mass="17734">MKSFGLPLCNRFGFLATGASFAAAAAAALLALAVSFKRTSSSSCCFLRWQLSTSRSSSALLRLTFCRVLSSSAFLAVRISTRSLAASSSRITSSSVRVKLAMCSASFDFISLNSLLFVIQLTETLLDGVHQVRKLGLLLLHRFGHAGCGASHLTKNAIRLKIGDKL</sequence>